<comment type="caution">
    <text evidence="3">The sequence shown here is derived from an EMBL/GenBank/DDBJ whole genome shotgun (WGS) entry which is preliminary data.</text>
</comment>
<accession>A0A7W5P7C9</accession>
<proteinExistence type="predicted"/>
<dbReference type="RefSeq" id="WP_183338665.1">
    <property type="nucleotide sequence ID" value="NZ_JACHZG010000001.1"/>
</dbReference>
<feature type="transmembrane region" description="Helical" evidence="1">
    <location>
        <begin position="64"/>
        <end position="88"/>
    </location>
</feature>
<keyword evidence="1" id="KW-1133">Transmembrane helix</keyword>
<dbReference type="InterPro" id="IPR046253">
    <property type="entry name" value="DUF6286"/>
</dbReference>
<feature type="domain" description="DUF6286" evidence="2">
    <location>
        <begin position="78"/>
        <end position="185"/>
    </location>
</feature>
<keyword evidence="1" id="KW-0472">Membrane</keyword>
<keyword evidence="1" id="KW-0812">Transmembrane</keyword>
<dbReference type="Pfam" id="PF19803">
    <property type="entry name" value="DUF6286"/>
    <property type="match status" value="1"/>
</dbReference>
<feature type="transmembrane region" description="Helical" evidence="1">
    <location>
        <begin position="21"/>
        <end position="44"/>
    </location>
</feature>
<evidence type="ECO:0000259" key="2">
    <source>
        <dbReference type="Pfam" id="PF19803"/>
    </source>
</evidence>
<evidence type="ECO:0000313" key="4">
    <source>
        <dbReference type="Proteomes" id="UP000565572"/>
    </source>
</evidence>
<dbReference type="EMBL" id="JACHZG010000001">
    <property type="protein sequence ID" value="MBB3327439.1"/>
    <property type="molecule type" value="Genomic_DNA"/>
</dbReference>
<sequence>MSRADGRSRRLRRRPSRTVPATIVAVVLLALGVLTAIAAVSRLVNGSWDTLVTGPASSVAGQTLGSAAVLVAAIVALVLGLVLLVAGLKPGSFRSAQLRGPSGQGIEQTDYVITNGAIARLAAGRADLVDGVDKVSASADGRRVVLRVTTSSEQTAQIRDRVVQGVTESLTATGLDPAPRVSATVHQKDL</sequence>
<gene>
    <name evidence="3" type="ORF">FHX39_002383</name>
</gene>
<name>A0A7W5P7C9_9ACTN</name>
<evidence type="ECO:0000313" key="3">
    <source>
        <dbReference type="EMBL" id="MBB3327439.1"/>
    </source>
</evidence>
<reference evidence="3 4" key="1">
    <citation type="submission" date="2020-08" db="EMBL/GenBank/DDBJ databases">
        <title>Sequencing the genomes of 1000 actinobacteria strains.</title>
        <authorList>
            <person name="Klenk H.-P."/>
        </authorList>
    </citation>
    <scope>NUCLEOTIDE SEQUENCE [LARGE SCALE GENOMIC DNA]</scope>
    <source>
        <strain evidence="3 4">DSM 11053</strain>
    </source>
</reference>
<evidence type="ECO:0000256" key="1">
    <source>
        <dbReference type="SAM" id="Phobius"/>
    </source>
</evidence>
<organism evidence="3 4">
    <name type="scientific">Microlunatus antarcticus</name>
    <dbReference type="NCBI Taxonomy" id="53388"/>
    <lineage>
        <taxon>Bacteria</taxon>
        <taxon>Bacillati</taxon>
        <taxon>Actinomycetota</taxon>
        <taxon>Actinomycetes</taxon>
        <taxon>Propionibacteriales</taxon>
        <taxon>Propionibacteriaceae</taxon>
        <taxon>Microlunatus</taxon>
    </lineage>
</organism>
<dbReference type="AlphaFoldDB" id="A0A7W5P7C9"/>
<keyword evidence="4" id="KW-1185">Reference proteome</keyword>
<dbReference type="Proteomes" id="UP000565572">
    <property type="component" value="Unassembled WGS sequence"/>
</dbReference>
<protein>
    <recommendedName>
        <fullName evidence="2">DUF6286 domain-containing protein</fullName>
    </recommendedName>
</protein>